<keyword evidence="3" id="KW-0862">Zinc</keyword>
<dbReference type="InterPro" id="IPR011057">
    <property type="entry name" value="Mss4-like_sf"/>
</dbReference>
<evidence type="ECO:0000256" key="2">
    <source>
        <dbReference type="ARBA" id="ARBA00022723"/>
    </source>
</evidence>
<dbReference type="InterPro" id="IPR006913">
    <property type="entry name" value="CENP-V/GFA"/>
</dbReference>
<reference evidence="6 7" key="1">
    <citation type="submission" date="2011-01" db="EMBL/GenBank/DDBJ databases">
        <authorList>
            <person name="Muzny D."/>
            <person name="Qin X."/>
            <person name="Deng J."/>
            <person name="Jiang H."/>
            <person name="Liu Y."/>
            <person name="Qu J."/>
            <person name="Song X.-Z."/>
            <person name="Zhang L."/>
            <person name="Thornton R."/>
            <person name="Coyle M."/>
            <person name="Francisco L."/>
            <person name="Jackson L."/>
            <person name="Javaid M."/>
            <person name="Korchina V."/>
            <person name="Kovar C."/>
            <person name="Mata R."/>
            <person name="Mathew T."/>
            <person name="Ngo R."/>
            <person name="Nguyen L."/>
            <person name="Nguyen N."/>
            <person name="Okwuonu G."/>
            <person name="Ongeri F."/>
            <person name="Pham C."/>
            <person name="Simmons D."/>
            <person name="Wilczek-Boney K."/>
            <person name="Hale W."/>
            <person name="Jakkamsetti A."/>
            <person name="Pham P."/>
            <person name="Ruth R."/>
            <person name="San Lucas F."/>
            <person name="Warren J."/>
            <person name="Zhang J."/>
            <person name="Zhao Z."/>
            <person name="Zhou C."/>
            <person name="Zhu D."/>
            <person name="Lee S."/>
            <person name="Bess C."/>
            <person name="Blankenburg K."/>
            <person name="Forbes L."/>
            <person name="Fu Q."/>
            <person name="Gubbala S."/>
            <person name="Hirani K."/>
            <person name="Jayaseelan J.C."/>
            <person name="Lara F."/>
            <person name="Munidasa M."/>
            <person name="Palculict T."/>
            <person name="Patil S."/>
            <person name="Pu L.-L."/>
            <person name="Saada N."/>
            <person name="Tang L."/>
            <person name="Weissenberger G."/>
            <person name="Zhu Y."/>
            <person name="Hemphill L."/>
            <person name="Shang Y."/>
            <person name="Youmans B."/>
            <person name="Ayvaz T."/>
            <person name="Ross M."/>
            <person name="Santibanez J."/>
            <person name="Aqrawi P."/>
            <person name="Gross S."/>
            <person name="Joshi V."/>
            <person name="Fowler G."/>
            <person name="Nazareth L."/>
            <person name="Reid J."/>
            <person name="Worley K."/>
            <person name="Petrosino J."/>
            <person name="Highlander S."/>
            <person name="Gibbs R."/>
        </authorList>
    </citation>
    <scope>NUCLEOTIDE SEQUENCE [LARGE SCALE GENOMIC DNA]</scope>
    <source>
        <strain evidence="6 7">ATCC 33394</strain>
    </source>
</reference>
<dbReference type="EMBL" id="AEWV01000015">
    <property type="protein sequence ID" value="EGC17664.1"/>
    <property type="molecule type" value="Genomic_DNA"/>
</dbReference>
<protein>
    <submittedName>
        <fullName evidence="6">S-(Hydroxymethyl)glutathione synthase</fullName>
    </submittedName>
</protein>
<dbReference type="GO" id="GO:0046872">
    <property type="term" value="F:metal ion binding"/>
    <property type="evidence" value="ECO:0007669"/>
    <property type="project" value="UniProtKB-KW"/>
</dbReference>
<evidence type="ECO:0000256" key="3">
    <source>
        <dbReference type="ARBA" id="ARBA00022833"/>
    </source>
</evidence>
<accession>F0EYQ6</accession>
<dbReference type="AlphaFoldDB" id="F0EYQ6"/>
<proteinExistence type="inferred from homology"/>
<evidence type="ECO:0000313" key="6">
    <source>
        <dbReference type="EMBL" id="EGC17664.1"/>
    </source>
</evidence>
<comment type="caution">
    <text evidence="6">The sequence shown here is derived from an EMBL/GenBank/DDBJ whole genome shotgun (WGS) entry which is preliminary data.</text>
</comment>
<dbReference type="SUPFAM" id="SSF51316">
    <property type="entry name" value="Mss4-like"/>
    <property type="match status" value="1"/>
</dbReference>
<dbReference type="Proteomes" id="UP000004088">
    <property type="component" value="Unassembled WGS sequence"/>
</dbReference>
<comment type="similarity">
    <text evidence="1">Belongs to the Gfa family.</text>
</comment>
<gene>
    <name evidence="6" type="ORF">HMPREF9098_0990</name>
</gene>
<evidence type="ECO:0000313" key="7">
    <source>
        <dbReference type="Proteomes" id="UP000004088"/>
    </source>
</evidence>
<dbReference type="PANTHER" id="PTHR33337">
    <property type="entry name" value="GFA DOMAIN-CONTAINING PROTEIN"/>
    <property type="match status" value="1"/>
</dbReference>
<evidence type="ECO:0000256" key="4">
    <source>
        <dbReference type="ARBA" id="ARBA00023239"/>
    </source>
</evidence>
<keyword evidence="7" id="KW-1185">Reference proteome</keyword>
<name>F0EYQ6_9NEIS</name>
<dbReference type="STRING" id="888741.HMPREF9098_0990"/>
<feature type="domain" description="CENP-V/GFA" evidence="5">
    <location>
        <begin position="1"/>
        <end position="110"/>
    </location>
</feature>
<dbReference type="HOGENOM" id="CLU_055491_4_1_4"/>
<dbReference type="RefSeq" id="WP_003782377.1">
    <property type="nucleotide sequence ID" value="NZ_GL870929.1"/>
</dbReference>
<dbReference type="Gene3D" id="3.90.1590.10">
    <property type="entry name" value="glutathione-dependent formaldehyde- activating enzyme (gfa)"/>
    <property type="match status" value="1"/>
</dbReference>
<dbReference type="Pfam" id="PF04828">
    <property type="entry name" value="GFA"/>
    <property type="match status" value="1"/>
</dbReference>
<dbReference type="GO" id="GO:0016846">
    <property type="term" value="F:carbon-sulfur lyase activity"/>
    <property type="evidence" value="ECO:0007669"/>
    <property type="project" value="InterPro"/>
</dbReference>
<sequence length="131" mass="14288">MHAQCLCGAVTLEVPETHELHACHCGKCRTWNGGASFTLTAQSPEISGSEHIGRYASSEWAQRCFCKECGTHLFVQVGNDYYINAGLFADNAGFRTASQIFIDCKAPYYDLANDTPKLTEAEFLAMVGAAQ</sequence>
<keyword evidence="4" id="KW-0456">Lyase</keyword>
<dbReference type="PANTHER" id="PTHR33337:SF40">
    <property type="entry name" value="CENP-V_GFA DOMAIN-CONTAINING PROTEIN-RELATED"/>
    <property type="match status" value="1"/>
</dbReference>
<keyword evidence="2" id="KW-0479">Metal-binding</keyword>
<evidence type="ECO:0000256" key="1">
    <source>
        <dbReference type="ARBA" id="ARBA00005495"/>
    </source>
</evidence>
<dbReference type="PROSITE" id="PS51891">
    <property type="entry name" value="CENP_V_GFA"/>
    <property type="match status" value="1"/>
</dbReference>
<evidence type="ECO:0000259" key="5">
    <source>
        <dbReference type="PROSITE" id="PS51891"/>
    </source>
</evidence>
<organism evidence="6 7">
    <name type="scientific">Kingella denitrificans ATCC 33394</name>
    <dbReference type="NCBI Taxonomy" id="888741"/>
    <lineage>
        <taxon>Bacteria</taxon>
        <taxon>Pseudomonadati</taxon>
        <taxon>Pseudomonadota</taxon>
        <taxon>Betaproteobacteria</taxon>
        <taxon>Neisseriales</taxon>
        <taxon>Neisseriaceae</taxon>
        <taxon>Kingella</taxon>
    </lineage>
</organism>